<dbReference type="Pfam" id="PF11807">
    <property type="entry name" value="UstYa"/>
    <property type="match status" value="1"/>
</dbReference>
<dbReference type="InterPro" id="IPR021765">
    <property type="entry name" value="UstYa-like"/>
</dbReference>
<keyword evidence="6" id="KW-1185">Reference proteome</keyword>
<evidence type="ECO:0000256" key="1">
    <source>
        <dbReference type="ARBA" id="ARBA00004685"/>
    </source>
</evidence>
<dbReference type="OMA" id="EEFNSTH"/>
<comment type="pathway">
    <text evidence="1">Mycotoxin biosynthesis.</text>
</comment>
<gene>
    <name evidence="5" type="ORF">PUNSTDRAFT_109187</name>
</gene>
<dbReference type="GeneID" id="18876216"/>
<keyword evidence="4" id="KW-0472">Membrane</keyword>
<dbReference type="EMBL" id="JH687559">
    <property type="protein sequence ID" value="EIN03773.1"/>
    <property type="molecule type" value="Genomic_DNA"/>
</dbReference>
<keyword evidence="4" id="KW-0812">Transmembrane</keyword>
<dbReference type="Proteomes" id="UP000054196">
    <property type="component" value="Unassembled WGS sequence"/>
</dbReference>
<name>R7S0P1_PUNST</name>
<evidence type="ECO:0000256" key="4">
    <source>
        <dbReference type="SAM" id="Phobius"/>
    </source>
</evidence>
<dbReference type="AlphaFoldDB" id="R7S0P1"/>
<keyword evidence="4" id="KW-1133">Transmembrane helix</keyword>
<organism evidence="5 6">
    <name type="scientific">Punctularia strigosozonata (strain HHB-11173)</name>
    <name type="common">White-rot fungus</name>
    <dbReference type="NCBI Taxonomy" id="741275"/>
    <lineage>
        <taxon>Eukaryota</taxon>
        <taxon>Fungi</taxon>
        <taxon>Dikarya</taxon>
        <taxon>Basidiomycota</taxon>
        <taxon>Agaricomycotina</taxon>
        <taxon>Agaricomycetes</taxon>
        <taxon>Corticiales</taxon>
        <taxon>Punctulariaceae</taxon>
        <taxon>Punctularia</taxon>
    </lineage>
</organism>
<proteinExistence type="inferred from homology"/>
<reference evidence="6" key="1">
    <citation type="journal article" date="2012" name="Science">
        <title>The Paleozoic origin of enzymatic lignin decomposition reconstructed from 31 fungal genomes.</title>
        <authorList>
            <person name="Floudas D."/>
            <person name="Binder M."/>
            <person name="Riley R."/>
            <person name="Barry K."/>
            <person name="Blanchette R.A."/>
            <person name="Henrissat B."/>
            <person name="Martinez A.T."/>
            <person name="Otillar R."/>
            <person name="Spatafora J.W."/>
            <person name="Yadav J.S."/>
            <person name="Aerts A."/>
            <person name="Benoit I."/>
            <person name="Boyd A."/>
            <person name="Carlson A."/>
            <person name="Copeland A."/>
            <person name="Coutinho P.M."/>
            <person name="de Vries R.P."/>
            <person name="Ferreira P."/>
            <person name="Findley K."/>
            <person name="Foster B."/>
            <person name="Gaskell J."/>
            <person name="Glotzer D."/>
            <person name="Gorecki P."/>
            <person name="Heitman J."/>
            <person name="Hesse C."/>
            <person name="Hori C."/>
            <person name="Igarashi K."/>
            <person name="Jurgens J.A."/>
            <person name="Kallen N."/>
            <person name="Kersten P."/>
            <person name="Kohler A."/>
            <person name="Kuees U."/>
            <person name="Kumar T.K.A."/>
            <person name="Kuo A."/>
            <person name="LaButti K."/>
            <person name="Larrondo L.F."/>
            <person name="Lindquist E."/>
            <person name="Ling A."/>
            <person name="Lombard V."/>
            <person name="Lucas S."/>
            <person name="Lundell T."/>
            <person name="Martin R."/>
            <person name="McLaughlin D.J."/>
            <person name="Morgenstern I."/>
            <person name="Morin E."/>
            <person name="Murat C."/>
            <person name="Nagy L.G."/>
            <person name="Nolan M."/>
            <person name="Ohm R.A."/>
            <person name="Patyshakuliyeva A."/>
            <person name="Rokas A."/>
            <person name="Ruiz-Duenas F.J."/>
            <person name="Sabat G."/>
            <person name="Salamov A."/>
            <person name="Samejima M."/>
            <person name="Schmutz J."/>
            <person name="Slot J.C."/>
            <person name="St John F."/>
            <person name="Stenlid J."/>
            <person name="Sun H."/>
            <person name="Sun S."/>
            <person name="Syed K."/>
            <person name="Tsang A."/>
            <person name="Wiebenga A."/>
            <person name="Young D."/>
            <person name="Pisabarro A."/>
            <person name="Eastwood D.C."/>
            <person name="Martin F."/>
            <person name="Cullen D."/>
            <person name="Grigoriev I.V."/>
            <person name="Hibbett D.S."/>
        </authorList>
    </citation>
    <scope>NUCLEOTIDE SEQUENCE [LARGE SCALE GENOMIC DNA]</scope>
    <source>
        <strain evidence="6">HHB-11173 SS5</strain>
    </source>
</reference>
<comment type="similarity">
    <text evidence="3">Belongs to the ustYa family.</text>
</comment>
<evidence type="ECO:0000313" key="6">
    <source>
        <dbReference type="Proteomes" id="UP000054196"/>
    </source>
</evidence>
<evidence type="ECO:0008006" key="7">
    <source>
        <dbReference type="Google" id="ProtNLM"/>
    </source>
</evidence>
<dbReference type="HOGENOM" id="CLU_042941_8_0_1"/>
<evidence type="ECO:0000313" key="5">
    <source>
        <dbReference type="EMBL" id="EIN03773.1"/>
    </source>
</evidence>
<dbReference type="GO" id="GO:0016491">
    <property type="term" value="F:oxidoreductase activity"/>
    <property type="evidence" value="ECO:0007669"/>
    <property type="project" value="UniProtKB-KW"/>
</dbReference>
<feature type="transmembrane region" description="Helical" evidence="4">
    <location>
        <begin position="12"/>
        <end position="31"/>
    </location>
</feature>
<dbReference type="KEGG" id="psq:PUNSTDRAFT_109187"/>
<evidence type="ECO:0000256" key="3">
    <source>
        <dbReference type="ARBA" id="ARBA00035112"/>
    </source>
</evidence>
<keyword evidence="2" id="KW-0560">Oxidoreductase</keyword>
<dbReference type="eggNOG" id="ENOG502S1UR">
    <property type="taxonomic scope" value="Eukaryota"/>
</dbReference>
<evidence type="ECO:0000256" key="2">
    <source>
        <dbReference type="ARBA" id="ARBA00023002"/>
    </source>
</evidence>
<dbReference type="OrthoDB" id="3687641at2759"/>
<sequence length="204" mass="23942">MQRRKTRTETFYVAAVMLLTAVTAVDLFLRLRREQLPTASEERNYTWIGNDHPARLDLDLPPARMLTEETVHYQLDADAEWASIFPLGGGFVRLGPHKRAFGLSIFHQFHCLDNIRLAIMESNKSRILPTHLAHCFAYLRQMVMCRSDTFLEPLLPPYEEKHVNSWYDHECLDWSVVYDAVERNFEEFNSTHSSRETEDELHFL</sequence>
<dbReference type="PANTHER" id="PTHR33365">
    <property type="entry name" value="YALI0B05434P"/>
    <property type="match status" value="1"/>
</dbReference>
<dbReference type="RefSeq" id="XP_007389058.1">
    <property type="nucleotide sequence ID" value="XM_007388996.1"/>
</dbReference>
<dbReference type="GO" id="GO:0043386">
    <property type="term" value="P:mycotoxin biosynthetic process"/>
    <property type="evidence" value="ECO:0007669"/>
    <property type="project" value="InterPro"/>
</dbReference>
<protein>
    <recommendedName>
        <fullName evidence="7">Oxidase ustYa</fullName>
    </recommendedName>
</protein>
<accession>R7S0P1</accession>
<dbReference type="PANTHER" id="PTHR33365:SF11">
    <property type="entry name" value="TAT PATHWAY SIGNAL SEQUENCE"/>
    <property type="match status" value="1"/>
</dbReference>